<evidence type="ECO:0000313" key="1">
    <source>
        <dbReference type="EMBL" id="KAK9703565.1"/>
    </source>
</evidence>
<reference evidence="1 2" key="1">
    <citation type="journal article" date="2024" name="BMC Genomics">
        <title>De novo assembly and annotation of Popillia japonica's genome with initial clues to its potential as an invasive pest.</title>
        <authorList>
            <person name="Cucini C."/>
            <person name="Boschi S."/>
            <person name="Funari R."/>
            <person name="Cardaioli E."/>
            <person name="Iannotti N."/>
            <person name="Marturano G."/>
            <person name="Paoli F."/>
            <person name="Bruttini M."/>
            <person name="Carapelli A."/>
            <person name="Frati F."/>
            <person name="Nardi F."/>
        </authorList>
    </citation>
    <scope>NUCLEOTIDE SEQUENCE [LARGE SCALE GENOMIC DNA]</scope>
    <source>
        <strain evidence="1">DMR45628</strain>
    </source>
</reference>
<comment type="caution">
    <text evidence="1">The sequence shown here is derived from an EMBL/GenBank/DDBJ whole genome shotgun (WGS) entry which is preliminary data.</text>
</comment>
<name>A0AAW1JJI1_POPJA</name>
<dbReference type="AlphaFoldDB" id="A0AAW1JJI1"/>
<accession>A0AAW1JJI1</accession>
<organism evidence="1 2">
    <name type="scientific">Popillia japonica</name>
    <name type="common">Japanese beetle</name>
    <dbReference type="NCBI Taxonomy" id="7064"/>
    <lineage>
        <taxon>Eukaryota</taxon>
        <taxon>Metazoa</taxon>
        <taxon>Ecdysozoa</taxon>
        <taxon>Arthropoda</taxon>
        <taxon>Hexapoda</taxon>
        <taxon>Insecta</taxon>
        <taxon>Pterygota</taxon>
        <taxon>Neoptera</taxon>
        <taxon>Endopterygota</taxon>
        <taxon>Coleoptera</taxon>
        <taxon>Polyphaga</taxon>
        <taxon>Scarabaeiformia</taxon>
        <taxon>Scarabaeidae</taxon>
        <taxon>Rutelinae</taxon>
        <taxon>Popillia</taxon>
    </lineage>
</organism>
<evidence type="ECO:0000313" key="2">
    <source>
        <dbReference type="Proteomes" id="UP001458880"/>
    </source>
</evidence>
<dbReference type="EMBL" id="JASPKY010000367">
    <property type="protein sequence ID" value="KAK9703565.1"/>
    <property type="molecule type" value="Genomic_DNA"/>
</dbReference>
<dbReference type="Proteomes" id="UP001458880">
    <property type="component" value="Unassembled WGS sequence"/>
</dbReference>
<protein>
    <submittedName>
        <fullName evidence="1">Uncharacterized protein</fullName>
    </submittedName>
</protein>
<proteinExistence type="predicted"/>
<sequence>MLVLTAIVTASDGSGILGTLRDRAVLSPEALRSPQAQQVNPSAGWPSPSFSWHKKGGRLQRKTFPPSANGVVESDGEEARREVTSLKSNFAGDKICSSDNCRSLIAYPREKFEISLFELFEFYEILCMYILGLNRKNSRRNSSRTFLRCLVSQMRKFYGVYGKHRCVNERKTNQSINISTGVPSMSDPSRQKACYSIFNAL</sequence>
<gene>
    <name evidence="1" type="ORF">QE152_g29261</name>
</gene>
<keyword evidence="2" id="KW-1185">Reference proteome</keyword>